<dbReference type="Proteomes" id="UP001281147">
    <property type="component" value="Unassembled WGS sequence"/>
</dbReference>
<evidence type="ECO:0000313" key="1">
    <source>
        <dbReference type="EMBL" id="KAK3713664.1"/>
    </source>
</evidence>
<gene>
    <name evidence="1" type="ORF">LTR37_008358</name>
</gene>
<name>A0ACC3NCE9_9PEZI</name>
<proteinExistence type="predicted"/>
<sequence length="287" mass="31627">MAMTRRQVVTGFSVLYLLGLTILAAYALRSSHLYSLPIPDVVSACVVALPPLAGVALETVISLNEKLAAKGQLQTSRVFQVTVGFFLVFEAVLATLAGTHISPPGSLTCALGETWQDLFKRKEVERIKRIQDTFSCCGFNSPRDMAFPFPDATHGSDACVVRYEREGACFEPWRDEERKVAIMLLVVPVAVFVWKVAIVLAPSSQSSWLSSHIRLPSDSSHQGSATRRRTLPALGYRDEEGQGEEDSLYKAVTDLNNDSRLATHVESNRARSNGVLNDAARWRDNDE</sequence>
<evidence type="ECO:0000313" key="2">
    <source>
        <dbReference type="Proteomes" id="UP001281147"/>
    </source>
</evidence>
<reference evidence="1" key="1">
    <citation type="submission" date="2023-07" db="EMBL/GenBank/DDBJ databases">
        <title>Black Yeasts Isolated from many extreme environments.</title>
        <authorList>
            <person name="Coleine C."/>
            <person name="Stajich J.E."/>
            <person name="Selbmann L."/>
        </authorList>
    </citation>
    <scope>NUCLEOTIDE SEQUENCE</scope>
    <source>
        <strain evidence="1">CCFEE 5714</strain>
    </source>
</reference>
<accession>A0ACC3NCE9</accession>
<organism evidence="1 2">
    <name type="scientific">Vermiconidia calcicola</name>
    <dbReference type="NCBI Taxonomy" id="1690605"/>
    <lineage>
        <taxon>Eukaryota</taxon>
        <taxon>Fungi</taxon>
        <taxon>Dikarya</taxon>
        <taxon>Ascomycota</taxon>
        <taxon>Pezizomycotina</taxon>
        <taxon>Dothideomycetes</taxon>
        <taxon>Dothideomycetidae</taxon>
        <taxon>Mycosphaerellales</taxon>
        <taxon>Extremaceae</taxon>
        <taxon>Vermiconidia</taxon>
    </lineage>
</organism>
<dbReference type="EMBL" id="JAUTXU010000061">
    <property type="protein sequence ID" value="KAK3713664.1"/>
    <property type="molecule type" value="Genomic_DNA"/>
</dbReference>
<keyword evidence="2" id="KW-1185">Reference proteome</keyword>
<protein>
    <submittedName>
        <fullName evidence="1">Uncharacterized protein</fullName>
    </submittedName>
</protein>
<comment type="caution">
    <text evidence="1">The sequence shown here is derived from an EMBL/GenBank/DDBJ whole genome shotgun (WGS) entry which is preliminary data.</text>
</comment>